<organism evidence="3 4">
    <name type="scientific">Mycobacterium europaeum</name>
    <dbReference type="NCBI Taxonomy" id="761804"/>
    <lineage>
        <taxon>Bacteria</taxon>
        <taxon>Bacillati</taxon>
        <taxon>Actinomycetota</taxon>
        <taxon>Actinomycetes</taxon>
        <taxon>Mycobacteriales</taxon>
        <taxon>Mycobacteriaceae</taxon>
        <taxon>Mycobacterium</taxon>
        <taxon>Mycobacterium simiae complex</taxon>
    </lineage>
</organism>
<reference evidence="4" key="1">
    <citation type="submission" date="2015-03" db="EMBL/GenBank/DDBJ databases">
        <authorList>
            <person name="Urmite Genomes"/>
        </authorList>
    </citation>
    <scope>NUCLEOTIDE SEQUENCE [LARGE SCALE GENOMIC DNA]</scope>
    <source>
        <strain evidence="4">CSUR P1344</strain>
    </source>
</reference>
<keyword evidence="2" id="KW-1133">Transmembrane helix</keyword>
<sequence precursor="true">MCRILFRGRPDGGSITGLDALLTMHTVPVMYPRRLGKAVALAAVSGFLVMSAPASWAAPGDPVTAADSPTLSLTDIGSAPMLEFWGLTSSQQLTVPVLHGLTPTALNATVELPINLRSGLLTVTQGERTIARLNLPSADQTPIVIPLAGAEINDNWLSVTLRSYLVPLDGYCLYPESPLRLTNGSITYTGVELPPTTVAHFLPPVLRKLSIYLPQSPSPNESDTAIQLAAAAASHYGRQTPDIAVIPLADGQAAPPGPPQSLERQIVVKEGPDNGLSLQGPAGVPWLLMSGPLGQSDESNTAVLFNDVSQLAMSSKAAVEQLKPRPQQLGNSVTLRELGQPVVNATSLQPRVSIGLDQTKFGRSVHDVRVHLQGSYTPTPGNIGGQIAVTIGPETVDHWPTDGHGTIDRWLDVPDRLLQRYTSLDLVLDVAANTGHCGDFYTAGPGNQLLTLNINGDSTIQTSPAAPPVPDGFQSVPQSLMPRVQVGIEPHSLSDTVRAVNLVVGLQRISSVPLYTTVTGVQQAIDSSDPAILIAADGWNHSNVTLPVSAGPSGPITVNAVESDGRPAKLTLDPGLRFASLQTVFNRGRSLLVATSNGAPGQLDELIRWLNGDNKRWQRLKGVAVVSAPGGQDPVTVEQSPAAGPAAGSQGHSGDSDWLWWFGAGWVAVAIVGAGVIVWRVRRESWRRR</sequence>
<dbReference type="AlphaFoldDB" id="A0A0U1CUY0"/>
<gene>
    <name evidence="3" type="ORF">BN000_00236</name>
</gene>
<accession>A0A0U1CUY0</accession>
<proteinExistence type="predicted"/>
<keyword evidence="2" id="KW-0472">Membrane</keyword>
<keyword evidence="2" id="KW-0812">Transmembrane</keyword>
<evidence type="ECO:0000313" key="3">
    <source>
        <dbReference type="EMBL" id="CQD02409.1"/>
    </source>
</evidence>
<feature type="transmembrane region" description="Helical" evidence="2">
    <location>
        <begin position="658"/>
        <end position="679"/>
    </location>
</feature>
<feature type="compositionally biased region" description="Low complexity" evidence="1">
    <location>
        <begin position="639"/>
        <end position="651"/>
    </location>
</feature>
<dbReference type="EMBL" id="CTEC01000001">
    <property type="protein sequence ID" value="CQD02409.1"/>
    <property type="molecule type" value="Genomic_DNA"/>
</dbReference>
<evidence type="ECO:0000313" key="4">
    <source>
        <dbReference type="Proteomes" id="UP000199601"/>
    </source>
</evidence>
<keyword evidence="4" id="KW-1185">Reference proteome</keyword>
<name>A0A0U1CUY0_9MYCO</name>
<evidence type="ECO:0000256" key="1">
    <source>
        <dbReference type="SAM" id="MobiDB-lite"/>
    </source>
</evidence>
<feature type="region of interest" description="Disordered" evidence="1">
    <location>
        <begin position="630"/>
        <end position="651"/>
    </location>
</feature>
<dbReference type="Proteomes" id="UP000199601">
    <property type="component" value="Unassembled WGS sequence"/>
</dbReference>
<evidence type="ECO:0000256" key="2">
    <source>
        <dbReference type="SAM" id="Phobius"/>
    </source>
</evidence>
<protein>
    <submittedName>
        <fullName evidence="3">Uncharacterized protein</fullName>
    </submittedName>
</protein>